<dbReference type="Proteomes" id="UP001165083">
    <property type="component" value="Unassembled WGS sequence"/>
</dbReference>
<dbReference type="PANTHER" id="PTHR43241:SF1">
    <property type="entry name" value="FLAVIN REDUCTASE LIKE DOMAIN-CONTAINING PROTEIN"/>
    <property type="match status" value="1"/>
</dbReference>
<protein>
    <submittedName>
        <fullName evidence="1">Unnamed protein product</fullName>
    </submittedName>
</protein>
<dbReference type="PANTHER" id="PTHR43241">
    <property type="entry name" value="FLAVIN REDUCTASE DOMAIN PROTEIN"/>
    <property type="match status" value="1"/>
</dbReference>
<proteinExistence type="predicted"/>
<sequence length="152" mass="16454">MEELVLAIGGSTGADVDKFEQLQVAVCAPGGGDLGDAPAAQTDEAETKKRKLSKKELARQEIANATRQSIAVRDCVAHLLCRVESVTEDDGHLLLRCTQLAGWTRQAYWDGRNFIPLDDTNAEPYLTFLGSKVFGYVLPSGSVPTRTESDEA</sequence>
<dbReference type="InterPro" id="IPR053310">
    <property type="entry name" value="Flavoredoxin-like"/>
</dbReference>
<dbReference type="Gene3D" id="2.30.110.10">
    <property type="entry name" value="Electron Transport, Fmn-binding Protein, Chain A"/>
    <property type="match status" value="1"/>
</dbReference>
<comment type="caution">
    <text evidence="1">The sequence shown here is derived from an EMBL/GenBank/DDBJ whole genome shotgun (WGS) entry which is preliminary data.</text>
</comment>
<keyword evidence="2" id="KW-1185">Reference proteome</keyword>
<dbReference type="InterPro" id="IPR012349">
    <property type="entry name" value="Split_barrel_FMN-bd"/>
</dbReference>
<dbReference type="EMBL" id="BSXW01000379">
    <property type="protein sequence ID" value="GMF20552.1"/>
    <property type="molecule type" value="Genomic_DNA"/>
</dbReference>
<dbReference type="OrthoDB" id="2145000at2759"/>
<organism evidence="1 2">
    <name type="scientific">Phytophthora lilii</name>
    <dbReference type="NCBI Taxonomy" id="2077276"/>
    <lineage>
        <taxon>Eukaryota</taxon>
        <taxon>Sar</taxon>
        <taxon>Stramenopiles</taxon>
        <taxon>Oomycota</taxon>
        <taxon>Peronosporomycetes</taxon>
        <taxon>Peronosporales</taxon>
        <taxon>Peronosporaceae</taxon>
        <taxon>Phytophthora</taxon>
    </lineage>
</organism>
<name>A0A9W6TR37_9STRA</name>
<reference evidence="1" key="1">
    <citation type="submission" date="2023-04" db="EMBL/GenBank/DDBJ databases">
        <title>Phytophthora lilii NBRC 32176.</title>
        <authorList>
            <person name="Ichikawa N."/>
            <person name="Sato H."/>
            <person name="Tonouchi N."/>
        </authorList>
    </citation>
    <scope>NUCLEOTIDE SEQUENCE</scope>
    <source>
        <strain evidence="1">NBRC 32176</strain>
    </source>
</reference>
<evidence type="ECO:0000313" key="2">
    <source>
        <dbReference type="Proteomes" id="UP001165083"/>
    </source>
</evidence>
<accession>A0A9W6TR37</accession>
<evidence type="ECO:0000313" key="1">
    <source>
        <dbReference type="EMBL" id="GMF20552.1"/>
    </source>
</evidence>
<dbReference type="AlphaFoldDB" id="A0A9W6TR37"/>
<gene>
    <name evidence="1" type="ORF">Plil01_000799500</name>
</gene>